<evidence type="ECO:0000256" key="1">
    <source>
        <dbReference type="SAM" id="MobiDB-lite"/>
    </source>
</evidence>
<feature type="compositionally biased region" description="Basic and acidic residues" evidence="1">
    <location>
        <begin position="249"/>
        <end position="259"/>
    </location>
</feature>
<sequence length="750" mass="82510">MPRRSLASNAYIHLAYSYPHTTGLKTRKMETPGMIHSESALEALLRLSPPSPTLSMSGFSSFPPTGEIPIMLCSDSCLSLVGYDFVYSSTESTATISNLQSDSSIVTLHREIAIADNEAPQDSVSPSVSVPGGYQQTASHNSRRSRRISDWDAGYTGISNMTFGEVDEDEISVTGGTRPCSLASPFRLQTIEDPRVYTSWLPDGEEDDAVPGNEVATGSSTTTPSSSRILPYCDSTGANPQQSASSTHLNDRRDSTDPRDDLEDSPCVRKSSTRRRYGFVRPKQIPSSDTQDTLLDARFGSATSATSSSTLLDLLVESHHEPSDGDDPITSMDISAQEHSPLWTRLSASESLGEMDNAPPLVPFNPESLITVEPRELLDPANTGAIPARQAFPEHQTWLKDIVLELLIDQEGFRNVKASFKLSGYSVQEQPLGADVYGVAEFMPVKRQRFNFHYAPFDGSPKLRRLMVNGNESRDYISREGCLDIKDNGVYTVRGIESPNFTFCGDGTSSSPIDPGKLMWKFDYLVGDKIFKKSGRIPDGEKTITPLTFSCSALLLHPAQGRKIHFIQMFLKNISPSLKPEKLDLLQARTGSPGSPSKKSVDQPAVGAGQAHFARKSVAWGRHQRSRSHTPSERQARADNQVPRTPSKLRDSLVALPSDQIRRRRRASSAGEQSWNPDHSNPVVYLPQFPQPTEARVPICSPRHIVPRAQLTEMLELASSQNDADITPMITPLPPYKAKQTSTRSREEPH</sequence>
<organism evidence="2 3">
    <name type="scientific">Hohenbuehelia grisea</name>
    <dbReference type="NCBI Taxonomy" id="104357"/>
    <lineage>
        <taxon>Eukaryota</taxon>
        <taxon>Fungi</taxon>
        <taxon>Dikarya</taxon>
        <taxon>Basidiomycota</taxon>
        <taxon>Agaricomycotina</taxon>
        <taxon>Agaricomycetes</taxon>
        <taxon>Agaricomycetidae</taxon>
        <taxon>Agaricales</taxon>
        <taxon>Pleurotineae</taxon>
        <taxon>Pleurotaceae</taxon>
        <taxon>Hohenbuehelia</taxon>
    </lineage>
</organism>
<accession>A0ABR3J7W6</accession>
<feature type="compositionally biased region" description="Polar residues" evidence="1">
    <location>
        <begin position="670"/>
        <end position="679"/>
    </location>
</feature>
<keyword evidence="3" id="KW-1185">Reference proteome</keyword>
<protein>
    <submittedName>
        <fullName evidence="2">Uncharacterized protein</fullName>
    </submittedName>
</protein>
<dbReference type="Proteomes" id="UP001556367">
    <property type="component" value="Unassembled WGS sequence"/>
</dbReference>
<evidence type="ECO:0000313" key="3">
    <source>
        <dbReference type="Proteomes" id="UP001556367"/>
    </source>
</evidence>
<reference evidence="3" key="1">
    <citation type="submission" date="2024-06" db="EMBL/GenBank/DDBJ databases">
        <title>Multi-omics analyses provide insights into the biosynthesis of the anticancer antibiotic pleurotin in Hohenbuehelia grisea.</title>
        <authorList>
            <person name="Weaver J.A."/>
            <person name="Alberti F."/>
        </authorList>
    </citation>
    <scope>NUCLEOTIDE SEQUENCE [LARGE SCALE GENOMIC DNA]</scope>
    <source>
        <strain evidence="3">T-177</strain>
    </source>
</reference>
<feature type="region of interest" description="Disordered" evidence="1">
    <location>
        <begin position="117"/>
        <end position="146"/>
    </location>
</feature>
<gene>
    <name evidence="2" type="ORF">HGRIS_008267</name>
</gene>
<feature type="region of interest" description="Disordered" evidence="1">
    <location>
        <begin position="587"/>
        <end position="684"/>
    </location>
</feature>
<feature type="region of interest" description="Disordered" evidence="1">
    <location>
        <begin position="722"/>
        <end position="750"/>
    </location>
</feature>
<feature type="region of interest" description="Disordered" evidence="1">
    <location>
        <begin position="198"/>
        <end position="292"/>
    </location>
</feature>
<feature type="compositionally biased region" description="Polar residues" evidence="1">
    <location>
        <begin position="589"/>
        <end position="598"/>
    </location>
</feature>
<feature type="compositionally biased region" description="Low complexity" evidence="1">
    <location>
        <begin position="217"/>
        <end position="227"/>
    </location>
</feature>
<feature type="compositionally biased region" description="Polar residues" evidence="1">
    <location>
        <begin position="236"/>
        <end position="248"/>
    </location>
</feature>
<dbReference type="EMBL" id="JASNQZ010000011">
    <property type="protein sequence ID" value="KAL0951585.1"/>
    <property type="molecule type" value="Genomic_DNA"/>
</dbReference>
<evidence type="ECO:0000313" key="2">
    <source>
        <dbReference type="EMBL" id="KAL0951585.1"/>
    </source>
</evidence>
<proteinExistence type="predicted"/>
<comment type="caution">
    <text evidence="2">The sequence shown here is derived from an EMBL/GenBank/DDBJ whole genome shotgun (WGS) entry which is preliminary data.</text>
</comment>
<name>A0ABR3J7W6_9AGAR</name>